<feature type="non-terminal residue" evidence="1">
    <location>
        <position position="1"/>
    </location>
</feature>
<keyword evidence="2" id="KW-1185">Reference proteome</keyword>
<evidence type="ECO:0000313" key="1">
    <source>
        <dbReference type="EMBL" id="CAK0844521.1"/>
    </source>
</evidence>
<proteinExistence type="predicted"/>
<name>A0ABN9TG48_9DINO</name>
<reference evidence="1" key="1">
    <citation type="submission" date="2023-10" db="EMBL/GenBank/DDBJ databases">
        <authorList>
            <person name="Chen Y."/>
            <person name="Shah S."/>
            <person name="Dougan E. K."/>
            <person name="Thang M."/>
            <person name="Chan C."/>
        </authorList>
    </citation>
    <scope>NUCLEOTIDE SEQUENCE [LARGE SCALE GENOMIC DNA]</scope>
</reference>
<feature type="non-terminal residue" evidence="1">
    <location>
        <position position="147"/>
    </location>
</feature>
<organism evidence="1 2">
    <name type="scientific">Prorocentrum cordatum</name>
    <dbReference type="NCBI Taxonomy" id="2364126"/>
    <lineage>
        <taxon>Eukaryota</taxon>
        <taxon>Sar</taxon>
        <taxon>Alveolata</taxon>
        <taxon>Dinophyceae</taxon>
        <taxon>Prorocentrales</taxon>
        <taxon>Prorocentraceae</taxon>
        <taxon>Prorocentrum</taxon>
    </lineage>
</organism>
<sequence length="147" mass="15682">ALVLAARDKGDVTARGSTDIRDVDILGESAMVASIFEIFKMNSVGSLLRGRGQRQLKGLGEVAHGVIVAWRGRPRGNYYSSDIDPTLPINVAKLVGADLGDQDFMLLVLERGGSVASPGTCLPADLSDAPFIQDQYDLPSAHCLSRQ</sequence>
<dbReference type="Proteomes" id="UP001189429">
    <property type="component" value="Unassembled WGS sequence"/>
</dbReference>
<accession>A0ABN9TG48</accession>
<comment type="caution">
    <text evidence="1">The sequence shown here is derived from an EMBL/GenBank/DDBJ whole genome shotgun (WGS) entry which is preliminary data.</text>
</comment>
<protein>
    <submittedName>
        <fullName evidence="1">Uncharacterized protein</fullName>
    </submittedName>
</protein>
<gene>
    <name evidence="1" type="ORF">PCOR1329_LOCUS38597</name>
</gene>
<dbReference type="EMBL" id="CAUYUJ010014671">
    <property type="protein sequence ID" value="CAK0844521.1"/>
    <property type="molecule type" value="Genomic_DNA"/>
</dbReference>
<evidence type="ECO:0000313" key="2">
    <source>
        <dbReference type="Proteomes" id="UP001189429"/>
    </source>
</evidence>